<feature type="domain" description="MULE transposase" evidence="2">
    <location>
        <begin position="51"/>
        <end position="145"/>
    </location>
</feature>
<dbReference type="InterPro" id="IPR018289">
    <property type="entry name" value="MULE_transposase_dom"/>
</dbReference>
<feature type="compositionally biased region" description="Polar residues" evidence="1">
    <location>
        <begin position="377"/>
        <end position="388"/>
    </location>
</feature>
<reference evidence="3" key="2">
    <citation type="submission" date="2020-06" db="EMBL/GenBank/DDBJ databases">
        <authorList>
            <person name="Sheffer M."/>
        </authorList>
    </citation>
    <scope>NUCLEOTIDE SEQUENCE</scope>
</reference>
<evidence type="ECO:0000256" key="1">
    <source>
        <dbReference type="SAM" id="MobiDB-lite"/>
    </source>
</evidence>
<gene>
    <name evidence="3" type="ORF">HNY73_007251</name>
</gene>
<evidence type="ECO:0000313" key="4">
    <source>
        <dbReference type="Proteomes" id="UP000807504"/>
    </source>
</evidence>
<dbReference type="Proteomes" id="UP000807504">
    <property type="component" value="Unassembled WGS sequence"/>
</dbReference>
<feature type="region of interest" description="Disordered" evidence="1">
    <location>
        <begin position="377"/>
        <end position="404"/>
    </location>
</feature>
<proteinExistence type="predicted"/>
<evidence type="ECO:0000259" key="2">
    <source>
        <dbReference type="Pfam" id="PF10551"/>
    </source>
</evidence>
<dbReference type="PANTHER" id="PTHR33977:SF1">
    <property type="entry name" value="ZINC ION BINDING PROTEIN"/>
    <property type="match status" value="1"/>
</dbReference>
<feature type="compositionally biased region" description="Basic residues" evidence="1">
    <location>
        <begin position="389"/>
        <end position="404"/>
    </location>
</feature>
<dbReference type="AlphaFoldDB" id="A0A8T0FDD3"/>
<dbReference type="Pfam" id="PF10551">
    <property type="entry name" value="MULE"/>
    <property type="match status" value="1"/>
</dbReference>
<reference evidence="3" key="1">
    <citation type="journal article" date="2020" name="bioRxiv">
        <title>Chromosome-level reference genome of the European wasp spider Argiope bruennichi: a resource for studies on range expansion and evolutionary adaptation.</title>
        <authorList>
            <person name="Sheffer M.M."/>
            <person name="Hoppe A."/>
            <person name="Krehenwinkel H."/>
            <person name="Uhl G."/>
            <person name="Kuss A.W."/>
            <person name="Jensen L."/>
            <person name="Jensen C."/>
            <person name="Gillespie R.G."/>
            <person name="Hoff K.J."/>
            <person name="Prost S."/>
        </authorList>
    </citation>
    <scope>NUCLEOTIDE SEQUENCE</scope>
</reference>
<evidence type="ECO:0000313" key="3">
    <source>
        <dbReference type="EMBL" id="KAF8789307.1"/>
    </source>
</evidence>
<protein>
    <recommendedName>
        <fullName evidence="2">MULE transposase domain-containing protein</fullName>
    </recommendedName>
</protein>
<name>A0A8T0FDD3_ARGBR</name>
<organism evidence="3 4">
    <name type="scientific">Argiope bruennichi</name>
    <name type="common">Wasp spider</name>
    <name type="synonym">Aranea bruennichi</name>
    <dbReference type="NCBI Taxonomy" id="94029"/>
    <lineage>
        <taxon>Eukaryota</taxon>
        <taxon>Metazoa</taxon>
        <taxon>Ecdysozoa</taxon>
        <taxon>Arthropoda</taxon>
        <taxon>Chelicerata</taxon>
        <taxon>Arachnida</taxon>
        <taxon>Araneae</taxon>
        <taxon>Araneomorphae</taxon>
        <taxon>Entelegynae</taxon>
        <taxon>Araneoidea</taxon>
        <taxon>Araneidae</taxon>
        <taxon>Argiope</taxon>
    </lineage>
</organism>
<dbReference type="PANTHER" id="PTHR33977">
    <property type="entry name" value="ZINC ION BINDING PROTEIN"/>
    <property type="match status" value="1"/>
</dbReference>
<comment type="caution">
    <text evidence="3">The sequence shown here is derived from an EMBL/GenBank/DDBJ whole genome shotgun (WGS) entry which is preliminary data.</text>
</comment>
<sequence length="404" mass="46116">MRKDNDNPILIYKTTGDILPDFPSVKEKDFLLGMMNDAQEKLLELYGNSCVMIDSTHGTNQYAFELLIVMIHDENHQGLPVATLFSSRMSCEILLPFFAAIKKRLPTLNTKVIMTDDTTSFTNACKEIFHDNPTHLLCSWYINKNWNANINSKVKNYENRTVIKNILKNLMTETDIPTFEKLLKRWHRQLKCEEGDGKVMKRMDKALSLVINAVAKKLLSRVISMERGKLTSKVAQIRKCHTSSNEMGSEYAFYNLENKIVITKPNGGLLISESETIQDQENLDNENNLVIIENDPREKLEVEKSAIISHLQNECSKDFDSRKSKIVNQLKEVLVKAQNWDSAYPLSDVEEKIKVLNACFDLSVASTSTAYLQNALPESSKSPANKNITKQRKFTIKKKSEKLN</sequence>
<keyword evidence="4" id="KW-1185">Reference proteome</keyword>
<accession>A0A8T0FDD3</accession>
<dbReference type="EMBL" id="JABXBU010000012">
    <property type="protein sequence ID" value="KAF8789307.1"/>
    <property type="molecule type" value="Genomic_DNA"/>
</dbReference>